<dbReference type="InterPro" id="IPR032875">
    <property type="entry name" value="Succ_CoA_lig_flav_dom"/>
</dbReference>
<dbReference type="InterPro" id="IPR016102">
    <property type="entry name" value="Succinyl-CoA_synth-like"/>
</dbReference>
<dbReference type="GO" id="GO:0046872">
    <property type="term" value="F:metal ion binding"/>
    <property type="evidence" value="ECO:0007669"/>
    <property type="project" value="InterPro"/>
</dbReference>
<organism evidence="5 6">
    <name type="scientific">Sphingomonas lycopersici</name>
    <dbReference type="NCBI Taxonomy" id="2951807"/>
    <lineage>
        <taxon>Bacteria</taxon>
        <taxon>Pseudomonadati</taxon>
        <taxon>Pseudomonadota</taxon>
        <taxon>Alphaproteobacteria</taxon>
        <taxon>Sphingomonadales</taxon>
        <taxon>Sphingomonadaceae</taxon>
        <taxon>Sphingomonas</taxon>
    </lineage>
</organism>
<dbReference type="Pfam" id="PF19045">
    <property type="entry name" value="Ligase_CoA_2"/>
    <property type="match status" value="1"/>
</dbReference>
<name>A0AA42CPA8_9SPHN</name>
<keyword evidence="6" id="KW-1185">Reference proteome</keyword>
<comment type="caution">
    <text evidence="5">The sequence shown here is derived from an EMBL/GenBank/DDBJ whole genome shotgun (WGS) entry which is preliminary data.</text>
</comment>
<dbReference type="Proteomes" id="UP001165565">
    <property type="component" value="Unassembled WGS sequence"/>
</dbReference>
<protein>
    <submittedName>
        <fullName evidence="5">Acetate--CoA ligase family protein</fullName>
    </submittedName>
</protein>
<evidence type="ECO:0000313" key="6">
    <source>
        <dbReference type="Proteomes" id="UP001165565"/>
    </source>
</evidence>
<dbReference type="Pfam" id="PF13549">
    <property type="entry name" value="ATP-grasp_5"/>
    <property type="match status" value="1"/>
</dbReference>
<evidence type="ECO:0000256" key="3">
    <source>
        <dbReference type="PROSITE-ProRule" id="PRU00409"/>
    </source>
</evidence>
<dbReference type="SMART" id="SM00881">
    <property type="entry name" value="CoA_binding"/>
    <property type="match status" value="1"/>
</dbReference>
<comment type="similarity">
    <text evidence="2">In the N-terminal section; belongs to the acetate CoA ligase alpha subunit family.</text>
</comment>
<dbReference type="GO" id="GO:0043758">
    <property type="term" value="F:acetate-CoA ligase (ADP-forming) activity"/>
    <property type="evidence" value="ECO:0007669"/>
    <property type="project" value="InterPro"/>
</dbReference>
<dbReference type="InterPro" id="IPR011761">
    <property type="entry name" value="ATP-grasp"/>
</dbReference>
<dbReference type="Gene3D" id="3.30.1490.20">
    <property type="entry name" value="ATP-grasp fold, A domain"/>
    <property type="match status" value="1"/>
</dbReference>
<dbReference type="EMBL" id="JANFAV010000001">
    <property type="protein sequence ID" value="MCW6533552.1"/>
    <property type="molecule type" value="Genomic_DNA"/>
</dbReference>
<dbReference type="InterPro" id="IPR013815">
    <property type="entry name" value="ATP_grasp_subdomain_1"/>
</dbReference>
<keyword evidence="5" id="KW-0436">Ligase</keyword>
<dbReference type="InterPro" id="IPR036291">
    <property type="entry name" value="NAD(P)-bd_dom_sf"/>
</dbReference>
<keyword evidence="3" id="KW-0067">ATP-binding</keyword>
<keyword evidence="3" id="KW-0547">Nucleotide-binding</keyword>
<dbReference type="SUPFAM" id="SSF56059">
    <property type="entry name" value="Glutathione synthetase ATP-binding domain-like"/>
    <property type="match status" value="1"/>
</dbReference>
<dbReference type="PANTHER" id="PTHR42793:SF1">
    <property type="entry name" value="PEPTIDYL-LYSINE N-ACETYLTRANSFERASE PATZ"/>
    <property type="match status" value="1"/>
</dbReference>
<sequence>MSTALIDERRSDDSPSRDRLDRLLRARSVAIVGASDRPGALGASVLANLERAGFDGAIHLVNPNRAEIGGRPCVASVADLPRGIDAAVLAIPRTGVLDAMRGLAERGVGAAVIFSAGFAEDGAQGLADQREIARIAAAADMVVEGPNCLGLVNFRDKLPLTFIDMPEARAEGARRVGIVSQSGAMAAVLATTMIAREVPLGCYVSTGNEAATGVEDFVARLVDDPDIAVIAMIVEHFRRPDAFLAAARAARSAGKPVVLLHPGRSAAGAASAATHTGAMAGDHAVMRTHVEHAGVILVESLEELGDVVEIATRCPALPGGAAGVVAESGAFKAMMLDLAEEVGLNLPPLGDVDSPALRAALPPFVPVSNPLDVTAQGLVDPGMYGRVIAALAEDARIDTIVVTLIQTDIRTSSVKFAAVAEALAARGGIKPVVVAGVDEGGGVQPSDIAALHALGVTYLPTAERALRALARLANAAGAARAGQAQTTAPFDDLPAVGATIPEYRAKQLLGACGIAFPTFTLAHDKEGAVAAAERLGYPVVLKAQAATLPHKSDAGGVIVGLADAAAVAAGWDRLIAQVGAARPDVELEGVLVEPMAPRGVELIVGGRNDPAWGPVILIGSGGVAAELLHDARLVPTGLSEEAIAAEIRRLKLASLLDGFRGAPVADIAAVARIVAALGAVLDANPAIREVDLNPVVVYPKGEGAIALDALISL</sequence>
<dbReference type="PANTHER" id="PTHR42793">
    <property type="entry name" value="COA BINDING DOMAIN CONTAINING PROTEIN"/>
    <property type="match status" value="1"/>
</dbReference>
<feature type="domain" description="ATP-grasp" evidence="4">
    <location>
        <begin position="506"/>
        <end position="559"/>
    </location>
</feature>
<reference evidence="5" key="1">
    <citation type="submission" date="2022-06" db="EMBL/GenBank/DDBJ databases">
        <title>Sphingomonas sp. nov. isolated from rhizosphere soil of tomato.</title>
        <authorList>
            <person name="Dong H."/>
            <person name="Gao R."/>
        </authorList>
    </citation>
    <scope>NUCLEOTIDE SEQUENCE</scope>
    <source>
        <strain evidence="5">MMSM24</strain>
    </source>
</reference>
<dbReference type="SUPFAM" id="SSF52210">
    <property type="entry name" value="Succinyl-CoA synthetase domains"/>
    <property type="match status" value="2"/>
</dbReference>
<dbReference type="InterPro" id="IPR003781">
    <property type="entry name" value="CoA-bd"/>
</dbReference>
<dbReference type="Gene3D" id="3.40.50.720">
    <property type="entry name" value="NAD(P)-binding Rossmann-like Domain"/>
    <property type="match status" value="1"/>
</dbReference>
<dbReference type="GO" id="GO:0006099">
    <property type="term" value="P:tricarboxylic acid cycle"/>
    <property type="evidence" value="ECO:0007669"/>
    <property type="project" value="UniProtKB-KW"/>
</dbReference>
<dbReference type="PROSITE" id="PS50975">
    <property type="entry name" value="ATP_GRASP"/>
    <property type="match status" value="1"/>
</dbReference>
<dbReference type="Gene3D" id="3.30.470.20">
    <property type="entry name" value="ATP-grasp fold, B domain"/>
    <property type="match status" value="1"/>
</dbReference>
<evidence type="ECO:0000313" key="5">
    <source>
        <dbReference type="EMBL" id="MCW6533552.1"/>
    </source>
</evidence>
<dbReference type="Pfam" id="PF13380">
    <property type="entry name" value="CoA_binding_2"/>
    <property type="match status" value="1"/>
</dbReference>
<dbReference type="InterPro" id="IPR043938">
    <property type="entry name" value="Ligase_CoA_dom"/>
</dbReference>
<evidence type="ECO:0000259" key="4">
    <source>
        <dbReference type="PROSITE" id="PS50975"/>
    </source>
</evidence>
<dbReference type="SUPFAM" id="SSF51735">
    <property type="entry name" value="NAD(P)-binding Rossmann-fold domains"/>
    <property type="match status" value="1"/>
</dbReference>
<proteinExistence type="inferred from homology"/>
<dbReference type="FunFam" id="3.30.1490.20:FF:000020">
    <property type="entry name" value="Protein lysine acetyltransferase"/>
    <property type="match status" value="1"/>
</dbReference>
<dbReference type="RefSeq" id="WP_265267574.1">
    <property type="nucleotide sequence ID" value="NZ_JANFAV010000001.1"/>
</dbReference>
<dbReference type="Pfam" id="PF13607">
    <property type="entry name" value="Succ_CoA_lig"/>
    <property type="match status" value="1"/>
</dbReference>
<dbReference type="GO" id="GO:0005524">
    <property type="term" value="F:ATP binding"/>
    <property type="evidence" value="ECO:0007669"/>
    <property type="project" value="UniProtKB-UniRule"/>
</dbReference>
<dbReference type="AlphaFoldDB" id="A0AA42CPA8"/>
<gene>
    <name evidence="5" type="ORF">NEE01_02000</name>
</gene>
<accession>A0AA42CPA8</accession>
<evidence type="ECO:0000256" key="2">
    <source>
        <dbReference type="ARBA" id="ARBA00060888"/>
    </source>
</evidence>
<keyword evidence="1" id="KW-0816">Tricarboxylic acid cycle</keyword>
<dbReference type="Gene3D" id="3.40.50.261">
    <property type="entry name" value="Succinyl-CoA synthetase domains"/>
    <property type="match status" value="2"/>
</dbReference>
<evidence type="ECO:0000256" key="1">
    <source>
        <dbReference type="ARBA" id="ARBA00022532"/>
    </source>
</evidence>